<evidence type="ECO:0000313" key="2">
    <source>
        <dbReference type="Proteomes" id="UP000306628"/>
    </source>
</evidence>
<dbReference type="Proteomes" id="UP000306628">
    <property type="component" value="Unassembled WGS sequence"/>
</dbReference>
<organism evidence="1 2">
    <name type="scientific">Nonomuraea zeae</name>
    <dbReference type="NCBI Taxonomy" id="1642303"/>
    <lineage>
        <taxon>Bacteria</taxon>
        <taxon>Bacillati</taxon>
        <taxon>Actinomycetota</taxon>
        <taxon>Actinomycetes</taxon>
        <taxon>Streptosporangiales</taxon>
        <taxon>Streptosporangiaceae</taxon>
        <taxon>Nonomuraea</taxon>
    </lineage>
</organism>
<dbReference type="InterPro" id="IPR009959">
    <property type="entry name" value="Cyclase_SnoaL-like"/>
</dbReference>
<dbReference type="Gene3D" id="3.10.450.50">
    <property type="match status" value="1"/>
</dbReference>
<dbReference type="RefSeq" id="WP_138692229.1">
    <property type="nucleotide sequence ID" value="NZ_JBHSAZ010000114.1"/>
</dbReference>
<dbReference type="AlphaFoldDB" id="A0A5S4GFB4"/>
<comment type="caution">
    <text evidence="1">The sequence shown here is derived from an EMBL/GenBank/DDBJ whole genome shotgun (WGS) entry which is preliminary data.</text>
</comment>
<protein>
    <submittedName>
        <fullName evidence="1">Ester cyclase</fullName>
    </submittedName>
</protein>
<keyword evidence="2" id="KW-1185">Reference proteome</keyword>
<accession>A0A5S4GFB4</accession>
<sequence>MTDLRELQRAVQQAWSGQRWDAWRATCADGYTFDPGIGVPLDLEQTMLWNIATFTAFPDFSEVVRHVYIDGNTVITEVLGQGGSAGEFRLFGSTLIPATGRRFELSYVKVLVFDERGLVIEDRQYQDWGSVRAQLGAV</sequence>
<evidence type="ECO:0000313" key="1">
    <source>
        <dbReference type="EMBL" id="TMR31656.1"/>
    </source>
</evidence>
<gene>
    <name evidence="1" type="ORF">ETD85_25065</name>
</gene>
<reference evidence="1 2" key="1">
    <citation type="submission" date="2019-05" db="EMBL/GenBank/DDBJ databases">
        <title>Draft genome sequence of Nonomuraea zeae DSM 100528.</title>
        <authorList>
            <person name="Saricaoglu S."/>
            <person name="Isik K."/>
        </authorList>
    </citation>
    <scope>NUCLEOTIDE SEQUENCE [LARGE SCALE GENOMIC DNA]</scope>
    <source>
        <strain evidence="1 2">DSM 100528</strain>
    </source>
</reference>
<dbReference type="EMBL" id="VCKX01000080">
    <property type="protein sequence ID" value="TMR31656.1"/>
    <property type="molecule type" value="Genomic_DNA"/>
</dbReference>
<dbReference type="OrthoDB" id="4564089at2"/>
<name>A0A5S4GFB4_9ACTN</name>
<dbReference type="SUPFAM" id="SSF54427">
    <property type="entry name" value="NTF2-like"/>
    <property type="match status" value="1"/>
</dbReference>
<proteinExistence type="predicted"/>
<dbReference type="GO" id="GO:0030638">
    <property type="term" value="P:polyketide metabolic process"/>
    <property type="evidence" value="ECO:0007669"/>
    <property type="project" value="InterPro"/>
</dbReference>
<dbReference type="InterPro" id="IPR032710">
    <property type="entry name" value="NTF2-like_dom_sf"/>
</dbReference>
<dbReference type="Pfam" id="PF07366">
    <property type="entry name" value="SnoaL"/>
    <property type="match status" value="1"/>
</dbReference>